<dbReference type="RefSeq" id="WP_377851015.1">
    <property type="nucleotide sequence ID" value="NZ_JBHLZU010000006.1"/>
</dbReference>
<evidence type="ECO:0000259" key="2">
    <source>
        <dbReference type="Pfam" id="PF00296"/>
    </source>
</evidence>
<dbReference type="EMBL" id="JBHLZU010000006">
    <property type="protein sequence ID" value="MFB9903858.1"/>
    <property type="molecule type" value="Genomic_DNA"/>
</dbReference>
<protein>
    <submittedName>
        <fullName evidence="3">LLM class flavin-dependent oxidoreductase</fullName>
    </submittedName>
</protein>
<dbReference type="InterPro" id="IPR036661">
    <property type="entry name" value="Luciferase-like_sf"/>
</dbReference>
<evidence type="ECO:0000256" key="1">
    <source>
        <dbReference type="ARBA" id="ARBA00023002"/>
    </source>
</evidence>
<evidence type="ECO:0000313" key="3">
    <source>
        <dbReference type="EMBL" id="MFB9903858.1"/>
    </source>
</evidence>
<dbReference type="Pfam" id="PF00296">
    <property type="entry name" value="Bac_luciferase"/>
    <property type="match status" value="1"/>
</dbReference>
<feature type="domain" description="Luciferase-like" evidence="2">
    <location>
        <begin position="14"/>
        <end position="278"/>
    </location>
</feature>
<keyword evidence="1" id="KW-0560">Oxidoreductase</keyword>
<comment type="caution">
    <text evidence="3">The sequence shown here is derived from an EMBL/GenBank/DDBJ whole genome shotgun (WGS) entry which is preliminary data.</text>
</comment>
<evidence type="ECO:0000313" key="4">
    <source>
        <dbReference type="Proteomes" id="UP001589693"/>
    </source>
</evidence>
<organism evidence="3 4">
    <name type="scientific">Allokutzneria oryzae</name>
    <dbReference type="NCBI Taxonomy" id="1378989"/>
    <lineage>
        <taxon>Bacteria</taxon>
        <taxon>Bacillati</taxon>
        <taxon>Actinomycetota</taxon>
        <taxon>Actinomycetes</taxon>
        <taxon>Pseudonocardiales</taxon>
        <taxon>Pseudonocardiaceae</taxon>
        <taxon>Allokutzneria</taxon>
    </lineage>
</organism>
<dbReference type="PANTHER" id="PTHR43244:SF1">
    <property type="entry name" value="5,10-METHYLENETETRAHYDROMETHANOPTERIN REDUCTASE"/>
    <property type="match status" value="1"/>
</dbReference>
<dbReference type="SUPFAM" id="SSF51679">
    <property type="entry name" value="Bacterial luciferase-like"/>
    <property type="match status" value="1"/>
</dbReference>
<keyword evidence="4" id="KW-1185">Reference proteome</keyword>
<proteinExistence type="predicted"/>
<dbReference type="InterPro" id="IPR011251">
    <property type="entry name" value="Luciferase-like_dom"/>
</dbReference>
<dbReference type="Gene3D" id="3.20.20.30">
    <property type="entry name" value="Luciferase-like domain"/>
    <property type="match status" value="1"/>
</dbReference>
<gene>
    <name evidence="3" type="ORF">ACFFQA_07900</name>
</gene>
<sequence length="309" mass="32600">MPTTSVFYPVEVARPSAVAPFAELVQRGPLARLWLGQSTRLETHQVLAYLAGAGLTVPMGTAVTLLPLRHPYEAAVEARSLAALTGQPYVAGFGASWPLFVESLLGEPYASPKRATCEYLATVRTLLDGEIHQRHGALVPMEHPPVEVGAGVLRPAMARAAGAVADVAITWMTPPEYLRDTLVPALREAGRNPRVATVVHVATKQPGRDPRRLARLGAVGHLRLPHYAEMARLAGLDIDPADPAGCAAALVDSGVFVSGTEEEIGERLAQYHAAGVDEIILNPCGVLAAEGAAAALADVTRIAECAQRS</sequence>
<dbReference type="PANTHER" id="PTHR43244">
    <property type="match status" value="1"/>
</dbReference>
<reference evidence="3 4" key="1">
    <citation type="submission" date="2024-09" db="EMBL/GenBank/DDBJ databases">
        <authorList>
            <person name="Sun Q."/>
            <person name="Mori K."/>
        </authorList>
    </citation>
    <scope>NUCLEOTIDE SEQUENCE [LARGE SCALE GENOMIC DNA]</scope>
    <source>
        <strain evidence="3 4">TBRC 7907</strain>
    </source>
</reference>
<accession>A0ABV5ZSL7</accession>
<dbReference type="InterPro" id="IPR050564">
    <property type="entry name" value="F420-G6PD/mer"/>
</dbReference>
<dbReference type="Proteomes" id="UP001589693">
    <property type="component" value="Unassembled WGS sequence"/>
</dbReference>
<name>A0ABV5ZSL7_9PSEU</name>